<keyword evidence="13" id="KW-1185">Reference proteome</keyword>
<protein>
    <recommendedName>
        <fullName evidence="7">D-amino-acid oxidase</fullName>
        <ecNumber evidence="6">1.4.3.3</ecNumber>
    </recommendedName>
</protein>
<proteinExistence type="inferred from homology"/>
<evidence type="ECO:0000256" key="10">
    <source>
        <dbReference type="SAM" id="Phobius"/>
    </source>
</evidence>
<dbReference type="Pfam" id="PF01266">
    <property type="entry name" value="DAO"/>
    <property type="match status" value="1"/>
</dbReference>
<dbReference type="GO" id="GO:0003884">
    <property type="term" value="F:D-amino-acid oxidase activity"/>
    <property type="evidence" value="ECO:0007669"/>
    <property type="project" value="UniProtKB-EC"/>
</dbReference>
<evidence type="ECO:0000256" key="9">
    <source>
        <dbReference type="PIRSR" id="PIRSR000189-1"/>
    </source>
</evidence>
<evidence type="ECO:0000256" key="7">
    <source>
        <dbReference type="ARBA" id="ARBA00039751"/>
    </source>
</evidence>
<dbReference type="SUPFAM" id="SSF54373">
    <property type="entry name" value="FAD-linked reductases, C-terminal domain"/>
    <property type="match status" value="1"/>
</dbReference>
<comment type="similarity">
    <text evidence="2">Belongs to the DAMOX/DASOX family.</text>
</comment>
<dbReference type="InterPro" id="IPR006181">
    <property type="entry name" value="D-amino_acid_oxidase_CS"/>
</dbReference>
<dbReference type="Proteomes" id="UP000598971">
    <property type="component" value="Unassembled WGS sequence"/>
</dbReference>
<accession>A0A8J8JSF6</accession>
<dbReference type="GO" id="GO:0019478">
    <property type="term" value="P:D-amino acid catabolic process"/>
    <property type="evidence" value="ECO:0007669"/>
    <property type="project" value="TreeGrafter"/>
</dbReference>
<keyword evidence="10" id="KW-1133">Transmembrane helix</keyword>
<evidence type="ECO:0000256" key="5">
    <source>
        <dbReference type="ARBA" id="ARBA00023002"/>
    </source>
</evidence>
<dbReference type="AlphaFoldDB" id="A0A8J8JSF6"/>
<evidence type="ECO:0000313" key="13">
    <source>
        <dbReference type="Proteomes" id="UP000598971"/>
    </source>
</evidence>
<comment type="catalytic activity">
    <reaction evidence="8">
        <text>a D-alpha-amino acid + O2 + H2O = a 2-oxocarboxylate + H2O2 + NH4(+)</text>
        <dbReference type="Rhea" id="RHEA:21816"/>
        <dbReference type="ChEBI" id="CHEBI:15377"/>
        <dbReference type="ChEBI" id="CHEBI:15379"/>
        <dbReference type="ChEBI" id="CHEBI:16240"/>
        <dbReference type="ChEBI" id="CHEBI:28938"/>
        <dbReference type="ChEBI" id="CHEBI:35179"/>
        <dbReference type="ChEBI" id="CHEBI:59871"/>
        <dbReference type="EC" id="1.4.3.3"/>
    </reaction>
    <physiologicalReaction direction="left-to-right" evidence="8">
        <dbReference type="Rhea" id="RHEA:21817"/>
    </physiologicalReaction>
</comment>
<keyword evidence="4 9" id="KW-0274">FAD</keyword>
<sequence>MNKNIAIIGAGISGMATAYMLLRKQYNITIFSKAFSPHITSNKAAAFWFPYHIRNDKRGIYWCNTSYEHYSSFANNPKSGVSMHQLIKVVANGVNEEEPVWKDFMPQGSYKMVDADKLQPGFSKAYDVQVPLIETQIFLPYLQQLLIQNGVAFIEKGIQHFEDLSWDYDLVINCAALGARELCNDESIFPVRGQVGLLKPKEGLPIFLDNEKPMYIVPRKDAIIIGGTYEERIETEVTEPETIKRLIQNACEQFPALRSLPVIGSWAGLRPYRHDVRVEHEQDTNIIHNYGHGGSGFTLAFGCANTVKEITNTFFNG</sequence>
<evidence type="ECO:0000256" key="6">
    <source>
        <dbReference type="ARBA" id="ARBA00039101"/>
    </source>
</evidence>
<dbReference type="EC" id="1.4.3.3" evidence="6"/>
<keyword evidence="3" id="KW-0285">Flavoprotein</keyword>
<dbReference type="PANTHER" id="PTHR11530:SF11">
    <property type="entry name" value="D-ASPARTATE OXIDASE"/>
    <property type="match status" value="1"/>
</dbReference>
<evidence type="ECO:0000256" key="1">
    <source>
        <dbReference type="ARBA" id="ARBA00001974"/>
    </source>
</evidence>
<reference evidence="12" key="1">
    <citation type="submission" date="2019-10" db="EMBL/GenBank/DDBJ databases">
        <title>Draft genome sequence of Panacibacter sp. KCS-6.</title>
        <authorList>
            <person name="Yim K.J."/>
        </authorList>
    </citation>
    <scope>NUCLEOTIDE SEQUENCE</scope>
    <source>
        <strain evidence="12">KCS-6</strain>
    </source>
</reference>
<evidence type="ECO:0000256" key="2">
    <source>
        <dbReference type="ARBA" id="ARBA00006730"/>
    </source>
</evidence>
<dbReference type="InterPro" id="IPR006076">
    <property type="entry name" value="FAD-dep_OxRdtase"/>
</dbReference>
<dbReference type="Gene3D" id="3.30.9.10">
    <property type="entry name" value="D-Amino Acid Oxidase, subunit A, domain 2"/>
    <property type="match status" value="1"/>
</dbReference>
<dbReference type="InterPro" id="IPR023209">
    <property type="entry name" value="DAO"/>
</dbReference>
<feature type="binding site" evidence="9">
    <location>
        <begin position="40"/>
        <end position="41"/>
    </location>
    <ligand>
        <name>FAD</name>
        <dbReference type="ChEBI" id="CHEBI:57692"/>
    </ligand>
</feature>
<evidence type="ECO:0000256" key="4">
    <source>
        <dbReference type="ARBA" id="ARBA00022827"/>
    </source>
</evidence>
<dbReference type="EMBL" id="WHPF01000003">
    <property type="protein sequence ID" value="NNV54708.1"/>
    <property type="molecule type" value="Genomic_DNA"/>
</dbReference>
<evidence type="ECO:0000256" key="8">
    <source>
        <dbReference type="ARBA" id="ARBA00049547"/>
    </source>
</evidence>
<dbReference type="SUPFAM" id="SSF51971">
    <property type="entry name" value="Nucleotide-binding domain"/>
    <property type="match status" value="1"/>
</dbReference>
<dbReference type="GO" id="GO:0005737">
    <property type="term" value="C:cytoplasm"/>
    <property type="evidence" value="ECO:0007669"/>
    <property type="project" value="TreeGrafter"/>
</dbReference>
<evidence type="ECO:0000313" key="12">
    <source>
        <dbReference type="EMBL" id="NNV54708.1"/>
    </source>
</evidence>
<evidence type="ECO:0000256" key="3">
    <source>
        <dbReference type="ARBA" id="ARBA00022630"/>
    </source>
</evidence>
<gene>
    <name evidence="12" type="ORF">GD597_04480</name>
</gene>
<organism evidence="12 13">
    <name type="scientific">Limnovirga soli</name>
    <dbReference type="NCBI Taxonomy" id="2656915"/>
    <lineage>
        <taxon>Bacteria</taxon>
        <taxon>Pseudomonadati</taxon>
        <taxon>Bacteroidota</taxon>
        <taxon>Chitinophagia</taxon>
        <taxon>Chitinophagales</taxon>
        <taxon>Chitinophagaceae</taxon>
        <taxon>Limnovirga</taxon>
    </lineage>
</organism>
<evidence type="ECO:0000259" key="11">
    <source>
        <dbReference type="Pfam" id="PF01266"/>
    </source>
</evidence>
<feature type="domain" description="FAD dependent oxidoreductase" evidence="11">
    <location>
        <begin position="5"/>
        <end position="307"/>
    </location>
</feature>
<feature type="transmembrane region" description="Helical" evidence="10">
    <location>
        <begin position="6"/>
        <end position="22"/>
    </location>
</feature>
<dbReference type="GO" id="GO:0071949">
    <property type="term" value="F:FAD binding"/>
    <property type="evidence" value="ECO:0007669"/>
    <property type="project" value="InterPro"/>
</dbReference>
<dbReference type="RefSeq" id="WP_171606636.1">
    <property type="nucleotide sequence ID" value="NZ_WHPF01000003.1"/>
</dbReference>
<feature type="binding site" evidence="9">
    <location>
        <position position="215"/>
    </location>
    <ligand>
        <name>D-dopa</name>
        <dbReference type="ChEBI" id="CHEBI:149689"/>
    </ligand>
</feature>
<dbReference type="Gene3D" id="3.40.50.720">
    <property type="entry name" value="NAD(P)-binding Rossmann-like Domain"/>
    <property type="match status" value="1"/>
</dbReference>
<keyword evidence="10" id="KW-0812">Transmembrane</keyword>
<keyword evidence="10" id="KW-0472">Membrane</keyword>
<comment type="caution">
    <text evidence="12">The sequence shown here is derived from an EMBL/GenBank/DDBJ whole genome shotgun (WGS) entry which is preliminary data.</text>
</comment>
<dbReference type="PROSITE" id="PS00677">
    <property type="entry name" value="DAO"/>
    <property type="match status" value="1"/>
</dbReference>
<feature type="binding site" evidence="9">
    <location>
        <position position="270"/>
    </location>
    <ligand>
        <name>D-dopa</name>
        <dbReference type="ChEBI" id="CHEBI:149689"/>
    </ligand>
</feature>
<feature type="binding site" evidence="9">
    <location>
        <position position="294"/>
    </location>
    <ligand>
        <name>D-dopa</name>
        <dbReference type="ChEBI" id="CHEBI:149689"/>
    </ligand>
</feature>
<name>A0A8J8JSF6_9BACT</name>
<keyword evidence="5" id="KW-0560">Oxidoreductase</keyword>
<comment type="cofactor">
    <cofactor evidence="1 9">
        <name>FAD</name>
        <dbReference type="ChEBI" id="CHEBI:57692"/>
    </cofactor>
</comment>
<dbReference type="PANTHER" id="PTHR11530">
    <property type="entry name" value="D-AMINO ACID OXIDASE"/>
    <property type="match status" value="1"/>
</dbReference>
<dbReference type="PIRSF" id="PIRSF000189">
    <property type="entry name" value="D-aa_oxidase"/>
    <property type="match status" value="1"/>
</dbReference>
<feature type="binding site" evidence="9">
    <location>
        <begin position="293"/>
        <end position="298"/>
    </location>
    <ligand>
        <name>FAD</name>
        <dbReference type="ChEBI" id="CHEBI:57692"/>
    </ligand>
</feature>